<dbReference type="EMBL" id="CAKJVE010000004">
    <property type="protein sequence ID" value="CAG9709564.1"/>
    <property type="molecule type" value="Genomic_DNA"/>
</dbReference>
<dbReference type="PROSITE" id="PS00680">
    <property type="entry name" value="MAP_1"/>
    <property type="match status" value="1"/>
</dbReference>
<feature type="binding site" evidence="6">
    <location>
        <position position="117"/>
    </location>
    <ligand>
        <name>substrate</name>
    </ligand>
</feature>
<gene>
    <name evidence="10" type="primary">map_2</name>
    <name evidence="6 9" type="synonym">map</name>
    <name evidence="9" type="ORF">CNEO_44256</name>
    <name evidence="10" type="ORF">CNEONATNEC25_01345</name>
</gene>
<evidence type="ECO:0000256" key="4">
    <source>
        <dbReference type="ARBA" id="ARBA00022723"/>
    </source>
</evidence>
<keyword evidence="4 6" id="KW-0479">Metal-binding</keyword>
<proteinExistence type="inferred from homology"/>
<reference evidence="10 11" key="1">
    <citation type="submission" date="2018-06" db="EMBL/GenBank/DDBJ databases">
        <authorList>
            <consortium name="IHU Genomes"/>
        </authorList>
    </citation>
    <scope>NUCLEOTIDE SEQUENCE [LARGE SCALE GENOMIC DNA]</scope>
    <source>
        <strain evidence="10 11">NEC25</strain>
    </source>
</reference>
<feature type="binding site" evidence="6">
    <location>
        <position position="210"/>
    </location>
    <ligand>
        <name>a divalent metal cation</name>
        <dbReference type="ChEBI" id="CHEBI:60240"/>
        <label>2</label>
        <note>catalytic</note>
    </ligand>
</feature>
<evidence type="ECO:0000259" key="8">
    <source>
        <dbReference type="Pfam" id="PF00557"/>
    </source>
</evidence>
<comment type="catalytic activity">
    <reaction evidence="6 7">
        <text>Release of N-terminal amino acids, preferentially methionine, from peptides and arylamides.</text>
        <dbReference type="EC" id="3.4.11.18"/>
    </reaction>
</comment>
<dbReference type="NCBIfam" id="NF008970">
    <property type="entry name" value="PRK12318.1"/>
    <property type="match status" value="1"/>
</dbReference>
<dbReference type="EC" id="3.4.11.18" evidence="6 7"/>
<dbReference type="InterPro" id="IPR001714">
    <property type="entry name" value="Pept_M24_MAP"/>
</dbReference>
<feature type="binding site" evidence="6">
    <location>
        <position position="243"/>
    </location>
    <ligand>
        <name>a divalent metal cation</name>
        <dbReference type="ChEBI" id="CHEBI:60240"/>
        <label>2</label>
        <note>catalytic</note>
    </ligand>
</feature>
<comment type="function">
    <text evidence="1 6">Removes the N-terminal methionine from nascent proteins. The N-terminal methionine is often cleaved when the second residue in the primary sequence is small and uncharged (Met-Ala-, Cys, Gly, Pro, Ser, Thr, or Val). Requires deformylation of the N(alpha)-formylated initiator methionine before it can be hydrolyzed.</text>
</comment>
<feature type="domain" description="Peptidase M24" evidence="8">
    <location>
        <begin position="51"/>
        <end position="282"/>
    </location>
</feature>
<evidence type="ECO:0000313" key="9">
    <source>
        <dbReference type="EMBL" id="CAG9709564.1"/>
    </source>
</evidence>
<dbReference type="Proteomes" id="UP000789738">
    <property type="component" value="Unassembled WGS sequence"/>
</dbReference>
<dbReference type="PANTHER" id="PTHR43330">
    <property type="entry name" value="METHIONINE AMINOPEPTIDASE"/>
    <property type="match status" value="1"/>
</dbReference>
<dbReference type="EMBL" id="UWJD01000001">
    <property type="protein sequence ID" value="VCT83748.1"/>
    <property type="molecule type" value="Genomic_DNA"/>
</dbReference>
<dbReference type="PRINTS" id="PR00599">
    <property type="entry name" value="MAPEPTIDASE"/>
</dbReference>
<dbReference type="SUPFAM" id="SSF103642">
    <property type="entry name" value="Sec-C motif"/>
    <property type="match status" value="1"/>
</dbReference>
<dbReference type="InterPro" id="IPR002467">
    <property type="entry name" value="Pept_M24A_MAP1"/>
</dbReference>
<feature type="binding site" evidence="6">
    <location>
        <position position="275"/>
    </location>
    <ligand>
        <name>a divalent metal cation</name>
        <dbReference type="ChEBI" id="CHEBI:60240"/>
        <label>2</label>
        <note>catalytic</note>
    </ligand>
</feature>
<comment type="cofactor">
    <cofactor evidence="6">
        <name>Co(2+)</name>
        <dbReference type="ChEBI" id="CHEBI:48828"/>
    </cofactor>
    <cofactor evidence="6">
        <name>Zn(2+)</name>
        <dbReference type="ChEBI" id="CHEBI:29105"/>
    </cofactor>
    <cofactor evidence="6">
        <name>Mn(2+)</name>
        <dbReference type="ChEBI" id="CHEBI:29035"/>
    </cofactor>
    <cofactor evidence="6">
        <name>Fe(2+)</name>
        <dbReference type="ChEBI" id="CHEBI:29033"/>
    </cofactor>
    <text evidence="6">Binds 2 divalent metal cations per subunit. Has a high-affinity and a low affinity metal-binding site. The true nature of the physiological cofactor is under debate. The enzyme is active with cobalt, zinc, manganese or divalent iron ions. Most likely, methionine aminopeptidases function as mononuclear Fe(2+)-metalloproteases under physiological conditions, and the catalytically relevant metal-binding site has been assigned to the histidine-containing high-affinity site.</text>
</comment>
<sequence>MNNNRNDECWCGSGLKYNKCHLEFDKKINSLRSKGKITPLKKMIKNSKQIEGIRRAAEINSGLLDLVEENIKEGMSTEEINKMVHKYTIDHGAIPADLNYEGFPKSVCISINDEVCHGIPSPDRVLRDGDIVNVDATTNLNGYFADASRMFMIGNVSEENKKLVQVTKESLEKAISIIKPFETTLGDIGAVIAEHAHNNHYTVVREFCGHGVGLAIHENPTVLHYGKRGTGMVLVPGMVFTIEPMINAGDRKIFIDKKSGWIVKTKDGSYSAQWEHTLLVTNDGVEIISK</sequence>
<dbReference type="GO" id="GO:0046872">
    <property type="term" value="F:metal ion binding"/>
    <property type="evidence" value="ECO:0007669"/>
    <property type="project" value="UniProtKB-UniRule"/>
</dbReference>
<dbReference type="NCBIfam" id="TIGR00500">
    <property type="entry name" value="met_pdase_I"/>
    <property type="match status" value="1"/>
</dbReference>
<evidence type="ECO:0000313" key="11">
    <source>
        <dbReference type="Proteomes" id="UP000431451"/>
    </source>
</evidence>
<organism evidence="10 11">
    <name type="scientific">Clostridium neonatale</name>
    <dbReference type="NCBI Taxonomy" id="137838"/>
    <lineage>
        <taxon>Bacteria</taxon>
        <taxon>Bacillati</taxon>
        <taxon>Bacillota</taxon>
        <taxon>Clostridia</taxon>
        <taxon>Eubacteriales</taxon>
        <taxon>Clostridiaceae</taxon>
        <taxon>Clostridium</taxon>
    </lineage>
</organism>
<evidence type="ECO:0000256" key="3">
    <source>
        <dbReference type="ARBA" id="ARBA00022670"/>
    </source>
</evidence>
<protein>
    <recommendedName>
        <fullName evidence="6 7">Methionine aminopeptidase</fullName>
        <shortName evidence="6">MAP</shortName>
        <shortName evidence="6">MetAP</shortName>
        <ecNumber evidence="6 7">3.4.11.18</ecNumber>
    </recommendedName>
    <alternativeName>
        <fullName evidence="6">Peptidase M</fullName>
    </alternativeName>
</protein>
<keyword evidence="2 6" id="KW-0031">Aminopeptidase</keyword>
<keyword evidence="5 6" id="KW-0378">Hydrolase</keyword>
<dbReference type="RefSeq" id="WP_159115937.1">
    <property type="nucleotide sequence ID" value="NZ_CAKJVE010000004.1"/>
</dbReference>
<dbReference type="SUPFAM" id="SSF55920">
    <property type="entry name" value="Creatinase/aminopeptidase"/>
    <property type="match status" value="1"/>
</dbReference>
<dbReference type="Proteomes" id="UP000431451">
    <property type="component" value="Unassembled WGS sequence"/>
</dbReference>
<dbReference type="Gene3D" id="3.90.230.10">
    <property type="entry name" value="Creatinase/methionine aminopeptidase superfamily"/>
    <property type="match status" value="1"/>
</dbReference>
<feature type="binding site" evidence="6">
    <location>
        <position position="275"/>
    </location>
    <ligand>
        <name>a divalent metal cation</name>
        <dbReference type="ChEBI" id="CHEBI:60240"/>
        <label>1</label>
    </ligand>
</feature>
<comment type="similarity">
    <text evidence="6">Belongs to the peptidase M24A family. Methionine aminopeptidase type 1 subfamily.</text>
</comment>
<evidence type="ECO:0000256" key="2">
    <source>
        <dbReference type="ARBA" id="ARBA00022438"/>
    </source>
</evidence>
<dbReference type="Pfam" id="PF02810">
    <property type="entry name" value="SEC-C"/>
    <property type="match status" value="1"/>
</dbReference>
<evidence type="ECO:0000256" key="6">
    <source>
        <dbReference type="HAMAP-Rule" id="MF_01974"/>
    </source>
</evidence>
<keyword evidence="3 6" id="KW-0645">Protease</keyword>
<evidence type="ECO:0000256" key="5">
    <source>
        <dbReference type="ARBA" id="ARBA00022801"/>
    </source>
</evidence>
<reference evidence="9" key="2">
    <citation type="submission" date="2021-10" db="EMBL/GenBank/DDBJ databases">
        <authorList>
            <person name="Mesa V."/>
        </authorList>
    </citation>
    <scope>NUCLEOTIDE SEQUENCE</scope>
    <source>
        <strain evidence="9">CC3_PB</strain>
    </source>
</reference>
<accession>A0A653APJ9</accession>
<evidence type="ECO:0000313" key="10">
    <source>
        <dbReference type="EMBL" id="VCT83748.1"/>
    </source>
</evidence>
<dbReference type="PANTHER" id="PTHR43330:SF8">
    <property type="entry name" value="METHIONINE AMINOPEPTIDASE 1D, MITOCHONDRIAL"/>
    <property type="match status" value="1"/>
</dbReference>
<dbReference type="Pfam" id="PF00557">
    <property type="entry name" value="Peptidase_M24"/>
    <property type="match status" value="1"/>
</dbReference>
<dbReference type="GO" id="GO:0006508">
    <property type="term" value="P:proteolysis"/>
    <property type="evidence" value="ECO:0007669"/>
    <property type="project" value="UniProtKB-KW"/>
</dbReference>
<dbReference type="InterPro" id="IPR000994">
    <property type="entry name" value="Pept_M24"/>
</dbReference>
<dbReference type="AlphaFoldDB" id="A0A653APJ9"/>
<dbReference type="Gene3D" id="3.10.450.50">
    <property type="match status" value="1"/>
</dbReference>
<dbReference type="InterPro" id="IPR004027">
    <property type="entry name" value="SEC_C_motif"/>
</dbReference>
<feature type="binding site" evidence="6">
    <location>
        <position position="135"/>
    </location>
    <ligand>
        <name>a divalent metal cation</name>
        <dbReference type="ChEBI" id="CHEBI:60240"/>
        <label>1</label>
    </ligand>
</feature>
<dbReference type="GO" id="GO:0070006">
    <property type="term" value="F:metalloaminopeptidase activity"/>
    <property type="evidence" value="ECO:0007669"/>
    <property type="project" value="UniProtKB-UniRule"/>
</dbReference>
<feature type="binding site" evidence="6">
    <location>
        <position position="146"/>
    </location>
    <ligand>
        <name>a divalent metal cation</name>
        <dbReference type="ChEBI" id="CHEBI:60240"/>
        <label>1</label>
    </ligand>
</feature>
<dbReference type="GO" id="GO:0004239">
    <property type="term" value="F:initiator methionyl aminopeptidase activity"/>
    <property type="evidence" value="ECO:0007669"/>
    <property type="project" value="UniProtKB-UniRule"/>
</dbReference>
<feature type="binding site" evidence="6">
    <location>
        <position position="146"/>
    </location>
    <ligand>
        <name>a divalent metal cation</name>
        <dbReference type="ChEBI" id="CHEBI:60240"/>
        <label>2</label>
        <note>catalytic</note>
    </ligand>
</feature>
<dbReference type="InterPro" id="IPR036005">
    <property type="entry name" value="Creatinase/aminopeptidase-like"/>
</dbReference>
<evidence type="ECO:0000256" key="1">
    <source>
        <dbReference type="ARBA" id="ARBA00002521"/>
    </source>
</evidence>
<dbReference type="CDD" id="cd01086">
    <property type="entry name" value="MetAP1"/>
    <property type="match status" value="1"/>
</dbReference>
<dbReference type="HAMAP" id="MF_01974">
    <property type="entry name" value="MetAP_1"/>
    <property type="match status" value="1"/>
</dbReference>
<name>A0A653APJ9_9CLOT</name>
<comment type="subunit">
    <text evidence="6">Monomer.</text>
</comment>
<feature type="binding site" evidence="6">
    <location>
        <position position="217"/>
    </location>
    <ligand>
        <name>substrate</name>
    </ligand>
</feature>
<evidence type="ECO:0000256" key="7">
    <source>
        <dbReference type="RuleBase" id="RU003653"/>
    </source>
</evidence>